<dbReference type="GO" id="GO:0006629">
    <property type="term" value="P:lipid metabolic process"/>
    <property type="evidence" value="ECO:0007669"/>
    <property type="project" value="InterPro"/>
</dbReference>
<dbReference type="PANTHER" id="PTHR45856">
    <property type="entry name" value="ALPHA/BETA-HYDROLASES SUPERFAMILY PROTEIN"/>
    <property type="match status" value="1"/>
</dbReference>
<keyword evidence="5" id="KW-0732">Signal</keyword>
<feature type="chain" id="PRO_5021847766" evidence="5">
    <location>
        <begin position="17"/>
        <end position="296"/>
    </location>
</feature>
<keyword evidence="7" id="KW-0378">Hydrolase</keyword>
<dbReference type="SUPFAM" id="SSF53474">
    <property type="entry name" value="alpha/beta-Hydrolases"/>
    <property type="match status" value="1"/>
</dbReference>
<evidence type="ECO:0000256" key="4">
    <source>
        <dbReference type="ARBA" id="ARBA00048461"/>
    </source>
</evidence>
<evidence type="ECO:0000256" key="3">
    <source>
        <dbReference type="ARBA" id="ARBA00047591"/>
    </source>
</evidence>
<evidence type="ECO:0000256" key="5">
    <source>
        <dbReference type="SAM" id="SignalP"/>
    </source>
</evidence>
<reference evidence="7 8" key="1">
    <citation type="journal article" date="2019" name="New Phytol.">
        <title>Comparative genomics reveals unique wood-decay strategies and fruiting body development in the Schizophyllaceae.</title>
        <authorList>
            <person name="Almasi E."/>
            <person name="Sahu N."/>
            <person name="Krizsan K."/>
            <person name="Balint B."/>
            <person name="Kovacs G.M."/>
            <person name="Kiss B."/>
            <person name="Cseklye J."/>
            <person name="Drula E."/>
            <person name="Henrissat B."/>
            <person name="Nagy I."/>
            <person name="Chovatia M."/>
            <person name="Adam C."/>
            <person name="LaButti K."/>
            <person name="Lipzen A."/>
            <person name="Riley R."/>
            <person name="Grigoriev I.V."/>
            <person name="Nagy L.G."/>
        </authorList>
    </citation>
    <scope>NUCLEOTIDE SEQUENCE [LARGE SCALE GENOMIC DNA]</scope>
    <source>
        <strain evidence="7 8">NL-1724</strain>
    </source>
</reference>
<dbReference type="EMBL" id="VDMD01000075">
    <property type="protein sequence ID" value="TRM56280.1"/>
    <property type="molecule type" value="Genomic_DNA"/>
</dbReference>
<dbReference type="GO" id="GO:0016787">
    <property type="term" value="F:hydrolase activity"/>
    <property type="evidence" value="ECO:0007669"/>
    <property type="project" value="UniProtKB-KW"/>
</dbReference>
<feature type="domain" description="Fungal lipase-type" evidence="6">
    <location>
        <begin position="95"/>
        <end position="232"/>
    </location>
</feature>
<dbReference type="InterPro" id="IPR002921">
    <property type="entry name" value="Fungal_lipase-type"/>
</dbReference>
<dbReference type="PANTHER" id="PTHR45856:SF25">
    <property type="entry name" value="FUNGAL LIPASE-LIKE DOMAIN-CONTAINING PROTEIN"/>
    <property type="match status" value="1"/>
</dbReference>
<dbReference type="InterPro" id="IPR029058">
    <property type="entry name" value="AB_hydrolase_fold"/>
</dbReference>
<evidence type="ECO:0000313" key="8">
    <source>
        <dbReference type="Proteomes" id="UP000320762"/>
    </source>
</evidence>
<evidence type="ECO:0000313" key="7">
    <source>
        <dbReference type="EMBL" id="TRM56280.1"/>
    </source>
</evidence>
<dbReference type="Gene3D" id="3.40.50.1820">
    <property type="entry name" value="alpha/beta hydrolase"/>
    <property type="match status" value="1"/>
</dbReference>
<protein>
    <submittedName>
        <fullName evidence="7">Alpha/beta-hydrolase</fullName>
    </submittedName>
</protein>
<evidence type="ECO:0000256" key="1">
    <source>
        <dbReference type="ARBA" id="ARBA00023157"/>
    </source>
</evidence>
<name>A0A550BUQ8_9AGAR</name>
<keyword evidence="1" id="KW-1015">Disulfide bond</keyword>
<comment type="similarity">
    <text evidence="2">Belongs to the AB hydrolase superfamily. Lipase family. Class 3 subfamily.</text>
</comment>
<feature type="signal peptide" evidence="5">
    <location>
        <begin position="1"/>
        <end position="16"/>
    </location>
</feature>
<sequence length="296" mass="31672">MLSLITLITLPLFVNAAPRPVRRATDLSTQDIDGFTPFTNFALAAYCPDNIGTWECGTSCEANSDFEVSANGGDGADIQYYYIGYSPSLQTIIVAHQGTDPKELEADLTDIDIPQDVVDETLFPGLDDDVLVHEGFRDAQAQTAGAVLDSVKNLLASSGSNVITVVGHSLGGALAELDSVFLKLNLPDATVNVVTYGKPRVGNEAWAEAVDATVDSFKRVDNMHDMVPILPGRGLNFAHPEGEIHIVDEGVWAVCPGIDNADDDDCTIKTVPNIFDGSIADHRGPYNGIYLTSKNC</sequence>
<comment type="caution">
    <text evidence="7">The sequence shown here is derived from an EMBL/GenBank/DDBJ whole genome shotgun (WGS) entry which is preliminary data.</text>
</comment>
<dbReference type="InterPro" id="IPR051218">
    <property type="entry name" value="Sec_MonoDiacylglyc_Lipase"/>
</dbReference>
<keyword evidence="8" id="KW-1185">Reference proteome</keyword>
<accession>A0A550BUQ8</accession>
<proteinExistence type="inferred from homology"/>
<evidence type="ECO:0000256" key="2">
    <source>
        <dbReference type="ARBA" id="ARBA00043996"/>
    </source>
</evidence>
<organism evidence="7 8">
    <name type="scientific">Schizophyllum amplum</name>
    <dbReference type="NCBI Taxonomy" id="97359"/>
    <lineage>
        <taxon>Eukaryota</taxon>
        <taxon>Fungi</taxon>
        <taxon>Dikarya</taxon>
        <taxon>Basidiomycota</taxon>
        <taxon>Agaricomycotina</taxon>
        <taxon>Agaricomycetes</taxon>
        <taxon>Agaricomycetidae</taxon>
        <taxon>Agaricales</taxon>
        <taxon>Schizophyllaceae</taxon>
        <taxon>Schizophyllum</taxon>
    </lineage>
</organism>
<dbReference type="Pfam" id="PF01764">
    <property type="entry name" value="Lipase_3"/>
    <property type="match status" value="1"/>
</dbReference>
<dbReference type="OrthoDB" id="426718at2759"/>
<evidence type="ECO:0000259" key="6">
    <source>
        <dbReference type="Pfam" id="PF01764"/>
    </source>
</evidence>
<gene>
    <name evidence="7" type="ORF">BD626DRAFT_575904</name>
</gene>
<comment type="catalytic activity">
    <reaction evidence="4">
        <text>a monoacylglycerol + H2O = glycerol + a fatty acid + H(+)</text>
        <dbReference type="Rhea" id="RHEA:15245"/>
        <dbReference type="ChEBI" id="CHEBI:15377"/>
        <dbReference type="ChEBI" id="CHEBI:15378"/>
        <dbReference type="ChEBI" id="CHEBI:17408"/>
        <dbReference type="ChEBI" id="CHEBI:17754"/>
        <dbReference type="ChEBI" id="CHEBI:28868"/>
    </reaction>
</comment>
<dbReference type="CDD" id="cd00519">
    <property type="entry name" value="Lipase_3"/>
    <property type="match status" value="1"/>
</dbReference>
<comment type="catalytic activity">
    <reaction evidence="3">
        <text>a diacylglycerol + H2O = a monoacylglycerol + a fatty acid + H(+)</text>
        <dbReference type="Rhea" id="RHEA:32731"/>
        <dbReference type="ChEBI" id="CHEBI:15377"/>
        <dbReference type="ChEBI" id="CHEBI:15378"/>
        <dbReference type="ChEBI" id="CHEBI:17408"/>
        <dbReference type="ChEBI" id="CHEBI:18035"/>
        <dbReference type="ChEBI" id="CHEBI:28868"/>
    </reaction>
</comment>
<dbReference type="AlphaFoldDB" id="A0A550BUQ8"/>
<dbReference type="Proteomes" id="UP000320762">
    <property type="component" value="Unassembled WGS sequence"/>
</dbReference>